<gene>
    <name evidence="14" type="ORF">ABLG96_16695</name>
</gene>
<keyword evidence="8" id="KW-0408">Iron</keyword>
<name>A0AAU8DM25_9ACTN</name>
<feature type="compositionally biased region" description="Pro residues" evidence="12">
    <location>
        <begin position="335"/>
        <end position="347"/>
    </location>
</feature>
<protein>
    <recommendedName>
        <fullName evidence="11">ABC-type quaternary amine transporter</fullName>
        <ecNumber evidence="11">7.6.2.9</ecNumber>
    </recommendedName>
</protein>
<dbReference type="InterPro" id="IPR050093">
    <property type="entry name" value="ABC_SmlMolc_Importer"/>
</dbReference>
<evidence type="ECO:0000256" key="10">
    <source>
        <dbReference type="ARBA" id="ARBA00023136"/>
    </source>
</evidence>
<dbReference type="InterPro" id="IPR017871">
    <property type="entry name" value="ABC_transporter-like_CS"/>
</dbReference>
<dbReference type="CDD" id="cd03259">
    <property type="entry name" value="ABC_Carb_Solutes_like"/>
    <property type="match status" value="1"/>
</dbReference>
<evidence type="ECO:0000256" key="9">
    <source>
        <dbReference type="ARBA" id="ARBA00023065"/>
    </source>
</evidence>
<dbReference type="EC" id="7.6.2.9" evidence="11"/>
<dbReference type="PANTHER" id="PTHR42781">
    <property type="entry name" value="SPERMIDINE/PUTRESCINE IMPORT ATP-BINDING PROTEIN POTA"/>
    <property type="match status" value="1"/>
</dbReference>
<dbReference type="PROSITE" id="PS00211">
    <property type="entry name" value="ABC_TRANSPORTER_1"/>
    <property type="match status" value="1"/>
</dbReference>
<dbReference type="EMBL" id="CP159218">
    <property type="protein sequence ID" value="XCG62841.1"/>
    <property type="molecule type" value="Genomic_DNA"/>
</dbReference>
<dbReference type="PROSITE" id="PS50893">
    <property type="entry name" value="ABC_TRANSPORTER_2"/>
    <property type="match status" value="1"/>
</dbReference>
<feature type="domain" description="ABC transporter" evidence="13">
    <location>
        <begin position="2"/>
        <end position="232"/>
    </location>
</feature>
<proteinExistence type="predicted"/>
<dbReference type="Gene3D" id="3.40.50.300">
    <property type="entry name" value="P-loop containing nucleotide triphosphate hydrolases"/>
    <property type="match status" value="1"/>
</dbReference>
<dbReference type="AlphaFoldDB" id="A0AAU8DM25"/>
<evidence type="ECO:0000256" key="4">
    <source>
        <dbReference type="ARBA" id="ARBA00022519"/>
    </source>
</evidence>
<evidence type="ECO:0000256" key="2">
    <source>
        <dbReference type="ARBA" id="ARBA00022475"/>
    </source>
</evidence>
<evidence type="ECO:0000256" key="6">
    <source>
        <dbReference type="ARBA" id="ARBA00022840"/>
    </source>
</evidence>
<keyword evidence="7" id="KW-1278">Translocase</keyword>
<evidence type="ECO:0000256" key="12">
    <source>
        <dbReference type="SAM" id="MobiDB-lite"/>
    </source>
</evidence>
<evidence type="ECO:0000256" key="11">
    <source>
        <dbReference type="ARBA" id="ARBA00066388"/>
    </source>
</evidence>
<dbReference type="InterPro" id="IPR003593">
    <property type="entry name" value="AAA+_ATPase"/>
</dbReference>
<dbReference type="GO" id="GO:0015418">
    <property type="term" value="F:ABC-type quaternary ammonium compound transporting activity"/>
    <property type="evidence" value="ECO:0007669"/>
    <property type="project" value="UniProtKB-EC"/>
</dbReference>
<keyword evidence="1" id="KW-0813">Transport</keyword>
<keyword evidence="4" id="KW-0997">Cell inner membrane</keyword>
<dbReference type="InterPro" id="IPR003439">
    <property type="entry name" value="ABC_transporter-like_ATP-bd"/>
</dbReference>
<keyword evidence="5" id="KW-0547">Nucleotide-binding</keyword>
<dbReference type="SMART" id="SM00382">
    <property type="entry name" value="AAA"/>
    <property type="match status" value="1"/>
</dbReference>
<keyword evidence="9" id="KW-0406">Ion transport</keyword>
<evidence type="ECO:0000256" key="5">
    <source>
        <dbReference type="ARBA" id="ARBA00022741"/>
    </source>
</evidence>
<evidence type="ECO:0000256" key="7">
    <source>
        <dbReference type="ARBA" id="ARBA00022967"/>
    </source>
</evidence>
<keyword evidence="10" id="KW-0472">Membrane</keyword>
<feature type="region of interest" description="Disordered" evidence="12">
    <location>
        <begin position="327"/>
        <end position="347"/>
    </location>
</feature>
<keyword evidence="6 14" id="KW-0067">ATP-binding</keyword>
<keyword evidence="2" id="KW-1003">Cell membrane</keyword>
<dbReference type="GO" id="GO:0015408">
    <property type="term" value="F:ABC-type ferric iron transporter activity"/>
    <property type="evidence" value="ECO:0007669"/>
    <property type="project" value="InterPro"/>
</dbReference>
<evidence type="ECO:0000259" key="13">
    <source>
        <dbReference type="PROSITE" id="PS50893"/>
    </source>
</evidence>
<evidence type="ECO:0000256" key="1">
    <source>
        <dbReference type="ARBA" id="ARBA00022448"/>
    </source>
</evidence>
<dbReference type="GO" id="GO:0016020">
    <property type="term" value="C:membrane"/>
    <property type="evidence" value="ECO:0007669"/>
    <property type="project" value="InterPro"/>
</dbReference>
<accession>A0AAU8DM25</accession>
<organism evidence="14">
    <name type="scientific">Nakamurella sp. A5-74</name>
    <dbReference type="NCBI Taxonomy" id="3158264"/>
    <lineage>
        <taxon>Bacteria</taxon>
        <taxon>Bacillati</taxon>
        <taxon>Actinomycetota</taxon>
        <taxon>Actinomycetes</taxon>
        <taxon>Nakamurellales</taxon>
        <taxon>Nakamurellaceae</taxon>
        <taxon>Nakamurella</taxon>
    </lineage>
</organism>
<sequence>MLEIDALSVRFGSGAQAVTAVDAVDLTVPDGEVLALLGPSGCGKSTLLRAIAGIERPTAGHICWDGTDLVHTPIHRRRFGLMFQDGALFPHRTVAGNIGYGLPSGGDRPAEIDHLLELVGLPGYGQRRIHELSGGQAQRVALARALAAKPRLLLLDEPLAALDAALRGRMLEVIREVLDTTGTTAVFVTHDQQEAFAVADTVALMRDGRIHQRGAPVDLWRAPLDEWSARFVGYQLILPAAHGIRGLPRGPLALRPSALRVVTPAPSGSAPFGSAPAGTAAVLAGVVSRVRATPDGVVLAVRVGGHLLPAMASELPEIGDEVRLTVDPAGMAPLPTDPGPAQRQPPS</sequence>
<dbReference type="FunFam" id="3.40.50.300:FF:000425">
    <property type="entry name" value="Probable ABC transporter, ATP-binding subunit"/>
    <property type="match status" value="1"/>
</dbReference>
<keyword evidence="3" id="KW-0410">Iron transport</keyword>
<dbReference type="RefSeq" id="WP_353648456.1">
    <property type="nucleotide sequence ID" value="NZ_CP159218.1"/>
</dbReference>
<dbReference type="InterPro" id="IPR027417">
    <property type="entry name" value="P-loop_NTPase"/>
</dbReference>
<evidence type="ECO:0000256" key="3">
    <source>
        <dbReference type="ARBA" id="ARBA00022496"/>
    </source>
</evidence>
<dbReference type="SUPFAM" id="SSF52540">
    <property type="entry name" value="P-loop containing nucleoside triphosphate hydrolases"/>
    <property type="match status" value="1"/>
</dbReference>
<reference evidence="14" key="1">
    <citation type="submission" date="2024-05" db="EMBL/GenBank/DDBJ databases">
        <authorList>
            <person name="Cai S.Y."/>
            <person name="Jin L.M."/>
            <person name="Li H.R."/>
        </authorList>
    </citation>
    <scope>NUCLEOTIDE SEQUENCE</scope>
    <source>
        <strain evidence="14">A5-74</strain>
    </source>
</reference>
<dbReference type="InterPro" id="IPR015853">
    <property type="entry name" value="ABC_transpr_FbpC"/>
</dbReference>
<evidence type="ECO:0000313" key="14">
    <source>
        <dbReference type="EMBL" id="XCG62841.1"/>
    </source>
</evidence>
<dbReference type="GO" id="GO:0005524">
    <property type="term" value="F:ATP binding"/>
    <property type="evidence" value="ECO:0007669"/>
    <property type="project" value="UniProtKB-KW"/>
</dbReference>
<evidence type="ECO:0000256" key="8">
    <source>
        <dbReference type="ARBA" id="ARBA00023004"/>
    </source>
</evidence>
<dbReference type="GO" id="GO:0016887">
    <property type="term" value="F:ATP hydrolysis activity"/>
    <property type="evidence" value="ECO:0007669"/>
    <property type="project" value="InterPro"/>
</dbReference>
<dbReference type="PANTHER" id="PTHR42781:SF5">
    <property type="entry name" value="PUTRESCINE TRANSPORT ATP-BINDING PROTEIN POTG"/>
    <property type="match status" value="1"/>
</dbReference>
<dbReference type="Pfam" id="PF00005">
    <property type="entry name" value="ABC_tran"/>
    <property type="match status" value="1"/>
</dbReference>